<feature type="transmembrane region" description="Helical" evidence="1">
    <location>
        <begin position="60"/>
        <end position="78"/>
    </location>
</feature>
<name>A0A0K1Q7N2_9BACT</name>
<dbReference type="InterPro" id="IPR017850">
    <property type="entry name" value="Alkaline_phosphatase_core_sf"/>
</dbReference>
<reference evidence="3 4" key="1">
    <citation type="submission" date="2015-08" db="EMBL/GenBank/DDBJ databases">
        <authorList>
            <person name="Babu N.S."/>
            <person name="Beckwith C.J."/>
            <person name="Beseler K.G."/>
            <person name="Brison A."/>
            <person name="Carone J.V."/>
            <person name="Caskin T.P."/>
            <person name="Diamond M."/>
            <person name="Durham M.E."/>
            <person name="Foxe J.M."/>
            <person name="Go M."/>
            <person name="Henderson B.A."/>
            <person name="Jones I.B."/>
            <person name="McGettigan J.A."/>
            <person name="Micheletti S.J."/>
            <person name="Nasrallah M.E."/>
            <person name="Ortiz D."/>
            <person name="Piller C.R."/>
            <person name="Privatt S.R."/>
            <person name="Schneider S.L."/>
            <person name="Sharp S."/>
            <person name="Smith T.C."/>
            <person name="Stanton J.D."/>
            <person name="Ullery H.E."/>
            <person name="Wilson R.J."/>
            <person name="Serrano M.G."/>
            <person name="Buck G."/>
            <person name="Lee V."/>
            <person name="Wang Y."/>
            <person name="Carvalho R."/>
            <person name="Voegtly L."/>
            <person name="Shi R."/>
            <person name="Duckworth R."/>
            <person name="Johnson A."/>
            <person name="Loviza R."/>
            <person name="Walstead R."/>
            <person name="Shah Z."/>
            <person name="Kiflezghi M."/>
            <person name="Wade K."/>
            <person name="Ball S.L."/>
            <person name="Bradley K.W."/>
            <person name="Asai D.J."/>
            <person name="Bowman C.A."/>
            <person name="Russell D.A."/>
            <person name="Pope W.H."/>
            <person name="Jacobs-Sera D."/>
            <person name="Hendrix R.W."/>
            <person name="Hatfull G.F."/>
        </authorList>
    </citation>
    <scope>NUCLEOTIDE SEQUENCE [LARGE SCALE GENOMIC DNA]</scope>
    <source>
        <strain evidence="3 4">DSM 27648</strain>
    </source>
</reference>
<keyword evidence="4" id="KW-1185">Reference proteome</keyword>
<evidence type="ECO:0000313" key="4">
    <source>
        <dbReference type="Proteomes" id="UP000064967"/>
    </source>
</evidence>
<keyword evidence="3" id="KW-0808">Transferase</keyword>
<feature type="domain" description="Sulfatase N-terminal" evidence="2">
    <location>
        <begin position="220"/>
        <end position="505"/>
    </location>
</feature>
<gene>
    <name evidence="3" type="ORF">AKJ09_08489</name>
</gene>
<dbReference type="InterPro" id="IPR052701">
    <property type="entry name" value="GAG_Ulvan_Degrading_Sulfatases"/>
</dbReference>
<protein>
    <submittedName>
        <fullName evidence="3">Phosphoglycerol transferase</fullName>
    </submittedName>
</protein>
<dbReference type="Pfam" id="PF00884">
    <property type="entry name" value="Sulfatase"/>
    <property type="match status" value="1"/>
</dbReference>
<evidence type="ECO:0000259" key="2">
    <source>
        <dbReference type="Pfam" id="PF00884"/>
    </source>
</evidence>
<dbReference type="GO" id="GO:0016740">
    <property type="term" value="F:transferase activity"/>
    <property type="evidence" value="ECO:0007669"/>
    <property type="project" value="UniProtKB-KW"/>
</dbReference>
<feature type="transmembrane region" description="Helical" evidence="1">
    <location>
        <begin position="116"/>
        <end position="134"/>
    </location>
</feature>
<dbReference type="EMBL" id="CP012333">
    <property type="protein sequence ID" value="AKV01826.1"/>
    <property type="molecule type" value="Genomic_DNA"/>
</dbReference>
<dbReference type="PANTHER" id="PTHR43751">
    <property type="entry name" value="SULFATASE"/>
    <property type="match status" value="1"/>
</dbReference>
<evidence type="ECO:0000313" key="3">
    <source>
        <dbReference type="EMBL" id="AKV01826.1"/>
    </source>
</evidence>
<dbReference type="PANTHER" id="PTHR43751:SF3">
    <property type="entry name" value="SULFATASE N-TERMINAL DOMAIN-CONTAINING PROTEIN"/>
    <property type="match status" value="1"/>
</dbReference>
<dbReference type="Proteomes" id="UP000064967">
    <property type="component" value="Chromosome"/>
</dbReference>
<dbReference type="Gene3D" id="3.40.720.10">
    <property type="entry name" value="Alkaline Phosphatase, subunit A"/>
    <property type="match status" value="1"/>
</dbReference>
<proteinExistence type="predicted"/>
<keyword evidence="1" id="KW-1133">Transmembrane helix</keyword>
<organism evidence="3 4">
    <name type="scientific">Labilithrix luteola</name>
    <dbReference type="NCBI Taxonomy" id="1391654"/>
    <lineage>
        <taxon>Bacteria</taxon>
        <taxon>Pseudomonadati</taxon>
        <taxon>Myxococcota</taxon>
        <taxon>Polyangia</taxon>
        <taxon>Polyangiales</taxon>
        <taxon>Labilitrichaceae</taxon>
        <taxon>Labilithrix</taxon>
    </lineage>
</organism>
<keyword evidence="1" id="KW-0812">Transmembrane</keyword>
<dbReference type="SUPFAM" id="SSF53649">
    <property type="entry name" value="Alkaline phosphatase-like"/>
    <property type="match status" value="1"/>
</dbReference>
<sequence>MPTSVWVAALVQTLFLVVLAATDGYDVARSGEVLRVILTYVTVAAMFGLVHLVVGVRSRLAVPITLAVFSLFVTVNIACEETAGNFDYAFVHANAREIFTPLGRHIVASNLKIGEVALLLFVPLTSGLALVTIPNRAWPGSVRSRWGAALVCTSLLVGLPAARVSTHEALTAFVVSALRFHAENSEAEASTRGMAYPYVHDLVPSPVAAAASAGDPAPRPDVILLFLESWNGVFTDKTRPDGRAYTPVFNARRRDGLSFEHFYGNSIQSSRGHFATLCSLIPLYRAKEFTDLGATRLRCLPEVLGGAGYKSLFYSATAEPEFDRSQIFFRRIGFDEALFQDPPQLSHDPDFWGTGLQDDVFYKRFFGLIDERIEREPSAPIFAVAANASNHYPFNERPNHVPDPHEATKYRRNYVASLSNSDAWLATFFDELDKRPRLRDAIVVAVGDHSFPADEHGIHINMLGSYEEAFRTAFVLRWRGHLEPRHVPDRAGSQIDIAPTIADLLKLSGKVAFAGRSLLDETRASEAAPLVQPYDGVQLVAVRYPFKLVRHEAAEQESLFDLSTDPAEEHDRIHDPRLASEREALRETITRIHANQSVLRGNRVWPE</sequence>
<keyword evidence="1" id="KW-0472">Membrane</keyword>
<evidence type="ECO:0000256" key="1">
    <source>
        <dbReference type="SAM" id="Phobius"/>
    </source>
</evidence>
<dbReference type="AlphaFoldDB" id="A0A0K1Q7N2"/>
<dbReference type="KEGG" id="llu:AKJ09_08489"/>
<accession>A0A0K1Q7N2</accession>
<dbReference type="CDD" id="cd16015">
    <property type="entry name" value="LTA_synthase"/>
    <property type="match status" value="1"/>
</dbReference>
<feature type="transmembrane region" description="Helical" evidence="1">
    <location>
        <begin position="36"/>
        <end position="53"/>
    </location>
</feature>
<dbReference type="STRING" id="1391654.AKJ09_08489"/>
<dbReference type="InterPro" id="IPR000917">
    <property type="entry name" value="Sulfatase_N"/>
</dbReference>